<dbReference type="AlphaFoldDB" id="A0A242KVF0"/>
<dbReference type="Gene3D" id="1.10.10.60">
    <property type="entry name" value="Homeodomain-like"/>
    <property type="match status" value="1"/>
</dbReference>
<dbReference type="InterPro" id="IPR009057">
    <property type="entry name" value="Homeodomain-like_sf"/>
</dbReference>
<dbReference type="SUPFAM" id="SSF46689">
    <property type="entry name" value="Homeodomain-like"/>
    <property type="match status" value="1"/>
</dbReference>
<dbReference type="InterPro" id="IPR002514">
    <property type="entry name" value="Transposase_8"/>
</dbReference>
<gene>
    <name evidence="1" type="ORF">A5802_002985</name>
</gene>
<name>A0A242KVF0_ENTMU</name>
<dbReference type="Pfam" id="PF01527">
    <property type="entry name" value="HTH_Tnp_1"/>
    <property type="match status" value="1"/>
</dbReference>
<evidence type="ECO:0000313" key="2">
    <source>
        <dbReference type="Proteomes" id="UP000195024"/>
    </source>
</evidence>
<dbReference type="GO" id="GO:0003677">
    <property type="term" value="F:DNA binding"/>
    <property type="evidence" value="ECO:0007669"/>
    <property type="project" value="InterPro"/>
</dbReference>
<comment type="caution">
    <text evidence="1">The sequence shown here is derived from an EMBL/GenBank/DDBJ whole genome shotgun (WGS) entry which is preliminary data.</text>
</comment>
<proteinExistence type="predicted"/>
<dbReference type="GO" id="GO:0006313">
    <property type="term" value="P:DNA transposition"/>
    <property type="evidence" value="ECO:0007669"/>
    <property type="project" value="InterPro"/>
</dbReference>
<dbReference type="EMBL" id="NGMS01000004">
    <property type="protein sequence ID" value="OTP24830.1"/>
    <property type="molecule type" value="Genomic_DNA"/>
</dbReference>
<dbReference type="GO" id="GO:0004803">
    <property type="term" value="F:transposase activity"/>
    <property type="evidence" value="ECO:0007669"/>
    <property type="project" value="InterPro"/>
</dbReference>
<dbReference type="Proteomes" id="UP000195024">
    <property type="component" value="Unassembled WGS sequence"/>
</dbReference>
<protein>
    <recommendedName>
        <fullName evidence="3">Transposase</fullName>
    </recommendedName>
</protein>
<organism evidence="1 2">
    <name type="scientific">Enterococcus mundtii</name>
    <dbReference type="NCBI Taxonomy" id="53346"/>
    <lineage>
        <taxon>Bacteria</taxon>
        <taxon>Bacillati</taxon>
        <taxon>Bacillota</taxon>
        <taxon>Bacilli</taxon>
        <taxon>Lactobacillales</taxon>
        <taxon>Enterococcaceae</taxon>
        <taxon>Enterococcus</taxon>
    </lineage>
</organism>
<evidence type="ECO:0008006" key="3">
    <source>
        <dbReference type="Google" id="ProtNLM"/>
    </source>
</evidence>
<evidence type="ECO:0000313" key="1">
    <source>
        <dbReference type="EMBL" id="OTP24830.1"/>
    </source>
</evidence>
<accession>A0A242KVF0</accession>
<dbReference type="RefSeq" id="WP_086335524.1">
    <property type="nucleotide sequence ID" value="NZ_NGMS01000004.1"/>
</dbReference>
<sequence length="91" mass="10701">MTRHEENFKQMIVELNQTRRSVRGLAKEYGFSEATIYKWKNLYLSNQSTGLTGKEVAELRKENARLKEKLGILKKSRPYSLEKPKFDSSIY</sequence>
<reference evidence="1 2" key="1">
    <citation type="submission" date="2017-05" db="EMBL/GenBank/DDBJ databases">
        <title>The Genome Sequence of Enterococcus mundtii 6B1_DIV0119.</title>
        <authorList>
            <consortium name="The Broad Institute Genomics Platform"/>
            <consortium name="The Broad Institute Genomic Center for Infectious Diseases"/>
            <person name="Earl A."/>
            <person name="Manson A."/>
            <person name="Schwartman J."/>
            <person name="Gilmore M."/>
            <person name="Abouelleil A."/>
            <person name="Cao P."/>
            <person name="Chapman S."/>
            <person name="Cusick C."/>
            <person name="Shea T."/>
            <person name="Young S."/>
            <person name="Neafsey D."/>
            <person name="Nusbaum C."/>
            <person name="Birren B."/>
        </authorList>
    </citation>
    <scope>NUCLEOTIDE SEQUENCE [LARGE SCALE GENOMIC DNA]</scope>
    <source>
        <strain evidence="1 2">6B1_DIV0119</strain>
    </source>
</reference>